<keyword evidence="1" id="KW-0812">Transmembrane</keyword>
<dbReference type="PANTHER" id="PTHR34094">
    <property type="match status" value="1"/>
</dbReference>
<dbReference type="PANTHER" id="PTHR34094:SF1">
    <property type="entry name" value="PROTEIN FAM185A"/>
    <property type="match status" value="1"/>
</dbReference>
<proteinExistence type="predicted"/>
<name>A0A1I6SFW0_9BACL</name>
<dbReference type="RefSeq" id="WP_091837162.1">
    <property type="nucleotide sequence ID" value="NZ_FPAA01000007.1"/>
</dbReference>
<feature type="domain" description="DUF4097" evidence="2">
    <location>
        <begin position="114"/>
        <end position="348"/>
    </location>
</feature>
<reference evidence="5" key="1">
    <citation type="submission" date="2016-10" db="EMBL/GenBank/DDBJ databases">
        <authorList>
            <person name="Varghese N."/>
            <person name="Submissions S."/>
        </authorList>
    </citation>
    <scope>NUCLEOTIDE SEQUENCE [LARGE SCALE GENOMIC DNA]</scope>
    <source>
        <strain evidence="5">DSM 45789</strain>
    </source>
</reference>
<feature type="transmembrane region" description="Helical" evidence="1">
    <location>
        <begin position="69"/>
        <end position="89"/>
    </location>
</feature>
<evidence type="ECO:0000256" key="1">
    <source>
        <dbReference type="SAM" id="Phobius"/>
    </source>
</evidence>
<evidence type="ECO:0000259" key="2">
    <source>
        <dbReference type="Pfam" id="PF13349"/>
    </source>
</evidence>
<accession>A0A1I6SFW0</accession>
<dbReference type="OrthoDB" id="1707123at2"/>
<feature type="transmembrane region" description="Helical" evidence="1">
    <location>
        <begin position="38"/>
        <end position="57"/>
    </location>
</feature>
<evidence type="ECO:0000313" key="4">
    <source>
        <dbReference type="EMBL" id="SFS75618.1"/>
    </source>
</evidence>
<evidence type="ECO:0000313" key="5">
    <source>
        <dbReference type="Proteomes" id="UP000198660"/>
    </source>
</evidence>
<dbReference type="Proteomes" id="UP000198660">
    <property type="component" value="Unassembled WGS sequence"/>
</dbReference>
<dbReference type="Pfam" id="PF13349">
    <property type="entry name" value="DUF4097"/>
    <property type="match status" value="1"/>
</dbReference>
<dbReference type="EMBL" id="FPAA01000007">
    <property type="protein sequence ID" value="SFS75618.1"/>
    <property type="molecule type" value="Genomic_DNA"/>
</dbReference>
<sequence>MRKWRVGSLSSGLLLILLGTLLLASTFGKLPFLDTLIKYWPIILILLGVEVLAYQFLKKEGKVQYDGVSILIIFVIAVVSIVLIPFHAFHLSDAFTPMKSKTIAKDYNLPKTIKKLRINIPEGDLILRGQSTNDIHVDGTYPTPTDSPSNQELLEWSVKGDIATLRIRSSQKGVRSLFFDKKPQVSIDLPQSLALDIEAKSADLEGRNLKAATTIRQSMGDLSLKQMDGNLTVDHDMGDVRLNDIKGSIKVENVSGQIRVDHCMGPLDLKNTNGDVTIYASKLKGDWMTYTENGNIMLFLTEPTDATIHGNVSSGELTGNVKWKNDQLTLGSGKHAIQLSTTNGEIRVDTPHP</sequence>
<gene>
    <name evidence="4" type="ORF">SAMN05444972_10741</name>
</gene>
<dbReference type="Pfam" id="PF18917">
    <property type="entry name" value="LiaI-LiaF-like_TM1"/>
    <property type="match status" value="1"/>
</dbReference>
<feature type="domain" description="LiaI-LiaF-like transmembrane region" evidence="3">
    <location>
        <begin position="11"/>
        <end position="52"/>
    </location>
</feature>
<dbReference type="InterPro" id="IPR043726">
    <property type="entry name" value="LiaI-LiaF-like_TM1"/>
</dbReference>
<dbReference type="AlphaFoldDB" id="A0A1I6SFW0"/>
<keyword evidence="1" id="KW-1133">Transmembrane helix</keyword>
<keyword evidence="1" id="KW-0472">Membrane</keyword>
<dbReference type="InterPro" id="IPR025164">
    <property type="entry name" value="Toastrack_DUF4097"/>
</dbReference>
<evidence type="ECO:0000259" key="3">
    <source>
        <dbReference type="Pfam" id="PF18917"/>
    </source>
</evidence>
<organism evidence="4 5">
    <name type="scientific">Marininema halotolerans</name>
    <dbReference type="NCBI Taxonomy" id="1155944"/>
    <lineage>
        <taxon>Bacteria</taxon>
        <taxon>Bacillati</taxon>
        <taxon>Bacillota</taxon>
        <taxon>Bacilli</taxon>
        <taxon>Bacillales</taxon>
        <taxon>Thermoactinomycetaceae</taxon>
        <taxon>Marininema</taxon>
    </lineage>
</organism>
<keyword evidence="5" id="KW-1185">Reference proteome</keyword>
<protein>
    <submittedName>
        <fullName evidence="4">Putative adhesin</fullName>
    </submittedName>
</protein>